<dbReference type="AlphaFoldDB" id="A0A372JNB5"/>
<proteinExistence type="predicted"/>
<feature type="domain" description="Thiopeptide-type bacteriocin biosynthesis" evidence="1">
    <location>
        <begin position="6"/>
        <end position="248"/>
    </location>
</feature>
<sequence>MPDTNWTQVNLTFPGNSARERELKAVAHLRRILPDAEADGLIAAWFFTRKGHWRIRYLPAADASTGPPVHRLLTQGVEATSDIYEPETHAFGGTTSMAIAHQLFHADSRHLLTYLSSSTDNRRELSIVLSTAFMRAAGLEFGEQGDVWARIADQRAPLRTDRPPASTWATFTGNVRELLLGNLRGDDLTTTWVQAFQRAGEQLRHLREQGHLTRGIRAVAAEHAIFHWNRIGILGPTQAVLARAAADAVFGERPRVSEQ</sequence>
<organism evidence="2 3">
    <name type="scientific">Actinomadura logoneensis</name>
    <dbReference type="NCBI Taxonomy" id="2293572"/>
    <lineage>
        <taxon>Bacteria</taxon>
        <taxon>Bacillati</taxon>
        <taxon>Actinomycetota</taxon>
        <taxon>Actinomycetes</taxon>
        <taxon>Streptosporangiales</taxon>
        <taxon>Thermomonosporaceae</taxon>
        <taxon>Actinomadura</taxon>
    </lineage>
</organism>
<dbReference type="NCBIfam" id="TIGR03891">
    <property type="entry name" value="thiopep_ocin"/>
    <property type="match status" value="1"/>
</dbReference>
<dbReference type="OrthoDB" id="4678170at2"/>
<keyword evidence="3" id="KW-1185">Reference proteome</keyword>
<evidence type="ECO:0000313" key="3">
    <source>
        <dbReference type="Proteomes" id="UP000261811"/>
    </source>
</evidence>
<accession>A0A372JNB5</accession>
<evidence type="ECO:0000313" key="2">
    <source>
        <dbReference type="EMBL" id="RFU41254.1"/>
    </source>
</evidence>
<evidence type="ECO:0000259" key="1">
    <source>
        <dbReference type="Pfam" id="PF14028"/>
    </source>
</evidence>
<dbReference type="Proteomes" id="UP000261811">
    <property type="component" value="Unassembled WGS sequence"/>
</dbReference>
<dbReference type="RefSeq" id="WP_117357701.1">
    <property type="nucleotide sequence ID" value="NZ_QURH01000224.1"/>
</dbReference>
<dbReference type="Pfam" id="PF14028">
    <property type="entry name" value="Lant_dehydr_C"/>
    <property type="match status" value="1"/>
</dbReference>
<reference evidence="2 3" key="1">
    <citation type="submission" date="2018-08" db="EMBL/GenBank/DDBJ databases">
        <title>Actinomadura jelena sp. nov., a novel Actinomycete isolated from soil in Chad.</title>
        <authorList>
            <person name="Shi L."/>
        </authorList>
    </citation>
    <scope>NUCLEOTIDE SEQUENCE [LARGE SCALE GENOMIC DNA]</scope>
    <source>
        <strain evidence="2 3">NEAU-G17</strain>
    </source>
</reference>
<dbReference type="InterPro" id="IPR023809">
    <property type="entry name" value="Thiopep_bacteriocin_synth_dom"/>
</dbReference>
<protein>
    <submittedName>
        <fullName evidence="2">Bacteriocin biosynthesis protein</fullName>
    </submittedName>
</protein>
<dbReference type="EMBL" id="QURH01000224">
    <property type="protein sequence ID" value="RFU41254.1"/>
    <property type="molecule type" value="Genomic_DNA"/>
</dbReference>
<gene>
    <name evidence="2" type="ORF">DZF91_12815</name>
</gene>
<name>A0A372JNB5_9ACTN</name>
<comment type="caution">
    <text evidence="2">The sequence shown here is derived from an EMBL/GenBank/DDBJ whole genome shotgun (WGS) entry which is preliminary data.</text>
</comment>